<dbReference type="Proteomes" id="UP001419910">
    <property type="component" value="Unassembled WGS sequence"/>
</dbReference>
<comment type="caution">
    <text evidence="3">The sequence shown here is derived from an EMBL/GenBank/DDBJ whole genome shotgun (WGS) entry which is preliminary data.</text>
</comment>
<dbReference type="Gene3D" id="2.40.128.150">
    <property type="entry name" value="Cysteine proteinases"/>
    <property type="match status" value="1"/>
</dbReference>
<keyword evidence="4" id="KW-1185">Reference proteome</keyword>
<dbReference type="SUPFAM" id="SSF54001">
    <property type="entry name" value="Cysteine proteinases"/>
    <property type="match status" value="1"/>
</dbReference>
<organism evidence="3 4">
    <name type="scientific">Sphingomonas oligophenolica</name>
    <dbReference type="NCBI Taxonomy" id="301154"/>
    <lineage>
        <taxon>Bacteria</taxon>
        <taxon>Pseudomonadati</taxon>
        <taxon>Pseudomonadota</taxon>
        <taxon>Alphaproteobacteria</taxon>
        <taxon>Sphingomonadales</taxon>
        <taxon>Sphingomonadaceae</taxon>
        <taxon>Sphingomonas</taxon>
    </lineage>
</organism>
<dbReference type="PRINTS" id="PR01543">
    <property type="entry name" value="ANATRNSFRASE"/>
</dbReference>
<comment type="similarity">
    <text evidence="1 2">Belongs to the arylamine N-acetyltransferase family.</text>
</comment>
<accession>A0ABU9Y5W0</accession>
<dbReference type="Gene3D" id="3.30.2140.10">
    <property type="entry name" value="Arylamine N-acetyltransferase"/>
    <property type="match status" value="1"/>
</dbReference>
<dbReference type="InterPro" id="IPR001447">
    <property type="entry name" value="Arylamine_N-AcTrfase"/>
</dbReference>
<dbReference type="Pfam" id="PF00797">
    <property type="entry name" value="Acetyltransf_2"/>
    <property type="match status" value="1"/>
</dbReference>
<evidence type="ECO:0000256" key="2">
    <source>
        <dbReference type="RuleBase" id="RU003452"/>
    </source>
</evidence>
<gene>
    <name evidence="3" type="ORF">ABC974_16240</name>
</gene>
<evidence type="ECO:0000256" key="1">
    <source>
        <dbReference type="ARBA" id="ARBA00006547"/>
    </source>
</evidence>
<evidence type="ECO:0000313" key="3">
    <source>
        <dbReference type="EMBL" id="MEN2791185.1"/>
    </source>
</evidence>
<evidence type="ECO:0000313" key="4">
    <source>
        <dbReference type="Proteomes" id="UP001419910"/>
    </source>
</evidence>
<proteinExistence type="inferred from homology"/>
<name>A0ABU9Y5W0_9SPHN</name>
<dbReference type="InterPro" id="IPR038765">
    <property type="entry name" value="Papain-like_cys_pep_sf"/>
</dbReference>
<dbReference type="EMBL" id="JBDIME010000015">
    <property type="protein sequence ID" value="MEN2791185.1"/>
    <property type="molecule type" value="Genomic_DNA"/>
</dbReference>
<dbReference type="PANTHER" id="PTHR11786">
    <property type="entry name" value="N-HYDROXYARYLAMINE O-ACETYLTRANSFERASE"/>
    <property type="match status" value="1"/>
</dbReference>
<protein>
    <submittedName>
        <fullName evidence="3">Arylamine N-acetyltransferase</fullName>
    </submittedName>
</protein>
<dbReference type="RefSeq" id="WP_343887513.1">
    <property type="nucleotide sequence ID" value="NZ_BAAAEH010000003.1"/>
</dbReference>
<dbReference type="PANTHER" id="PTHR11786:SF0">
    <property type="entry name" value="ARYLAMINE N-ACETYLTRANSFERASE 4-RELATED"/>
    <property type="match status" value="1"/>
</dbReference>
<sequence length="279" mass="30688">MIDLDAYLARIGLERRPAADADGLAMLQRAHRLAIPFENLDVILGRGIRIDSESVFAKLVTARRGGYCFEHNRLFLDALAALGFEARPLLARVWLGAIETPPVTHALSLVTIAGEDWIADAGFGGSYAPIMRLAVETEVEASDGARFRLARDPVHGWMLSRDGHPGTTDGRNTGAGFQPQYSFALATVWDADLTLSNRWTSAAPESRFLQVRLASRVLPRGMASLNGREYRERDGDGEIAIEITDPHAYRRRLDEAFGIELTVEEVAKLGLFEPADAMN</sequence>
<reference evidence="3 4" key="1">
    <citation type="submission" date="2024-05" db="EMBL/GenBank/DDBJ databases">
        <authorList>
            <person name="Liu Q."/>
            <person name="Xin Y.-H."/>
        </authorList>
    </citation>
    <scope>NUCLEOTIDE SEQUENCE [LARGE SCALE GENOMIC DNA]</scope>
    <source>
        <strain evidence="3 4">CGMCC 1.10181</strain>
    </source>
</reference>